<evidence type="ECO:0000256" key="3">
    <source>
        <dbReference type="ARBA" id="ARBA00022723"/>
    </source>
</evidence>
<dbReference type="FunFam" id="3.40.50.11540:FF:000001">
    <property type="entry name" value="NADH dehydrogenase [ubiquinone] flavoprotein 1, mitochondrial"/>
    <property type="match status" value="1"/>
</dbReference>
<feature type="domain" description="NADH-ubiquinone oxidoreductase 51kDa subunit iron-sulphur binding" evidence="6">
    <location>
        <begin position="329"/>
        <end position="375"/>
    </location>
</feature>
<keyword evidence="2" id="KW-0004">4Fe-4S</keyword>
<evidence type="ECO:0000256" key="4">
    <source>
        <dbReference type="ARBA" id="ARBA00023004"/>
    </source>
</evidence>
<dbReference type="GO" id="GO:0010181">
    <property type="term" value="F:FMN binding"/>
    <property type="evidence" value="ECO:0007669"/>
    <property type="project" value="InterPro"/>
</dbReference>
<sequence length="417" mass="45797">MLKEYRIALRNSGLINPESIEEFISADGYQALRKALKSEPLGIYEEIYDSGLRGRGGAGFPTGAKEKAAAVICSDCEKYVICNADEGEPGTFKDRIIMETDPHTLIEGMVIAAYSVNAHRGFVYIRGEYKLSIQRVQLAIEQAYKHGFLGKNILGSGFDFDLEIRRGAGSYLCGEELTLIESVEGKRGYPRIKPPYPAEHGLWGAPTLINNVETLANFPSIILNGAKWYRSIGTENSPGTKIFTISGDVNKPGYYEFPFGMTLKELVFDVAGGIKDGKGFGAALLGGAAGTFASKKHLDVQMGYDKLKEVGLTLGSGAIIVFDDTRNLNDTMLNILKFFKHESCGKCIPCRVGTSQLYNHLVNEINKNHFNPSNIYPELIRQADIIAKTSLCPLGQSPILPLRSLWQNILESNSAKH</sequence>
<dbReference type="InterPro" id="IPR037207">
    <property type="entry name" value="Nuop51_4Fe4S-bd_sf"/>
</dbReference>
<dbReference type="InterPro" id="IPR001949">
    <property type="entry name" value="NADH-UbQ_OxRdtase_51kDa_CS"/>
</dbReference>
<dbReference type="Gene3D" id="1.20.1440.230">
    <property type="entry name" value="NADH-ubiquinone oxidoreductase 51kDa subunit, iron-sulphur binding domain"/>
    <property type="match status" value="1"/>
</dbReference>
<keyword evidence="4" id="KW-0408">Iron</keyword>
<organism evidence="7 8">
    <name type="scientific">Tenuifilum thalassicum</name>
    <dbReference type="NCBI Taxonomy" id="2590900"/>
    <lineage>
        <taxon>Bacteria</taxon>
        <taxon>Pseudomonadati</taxon>
        <taxon>Bacteroidota</taxon>
        <taxon>Bacteroidia</taxon>
        <taxon>Bacteroidales</taxon>
        <taxon>Tenuifilaceae</taxon>
        <taxon>Tenuifilum</taxon>
    </lineage>
</organism>
<dbReference type="InterPro" id="IPR019575">
    <property type="entry name" value="Nuop51_4Fe4S-bd"/>
</dbReference>
<dbReference type="SMART" id="SM00928">
    <property type="entry name" value="NADH_4Fe-4S"/>
    <property type="match status" value="1"/>
</dbReference>
<dbReference type="InterPro" id="IPR011538">
    <property type="entry name" value="Nuo51_FMN-bd"/>
</dbReference>
<evidence type="ECO:0000256" key="1">
    <source>
        <dbReference type="ARBA" id="ARBA00007523"/>
    </source>
</evidence>
<dbReference type="Gene3D" id="3.40.50.11540">
    <property type="entry name" value="NADH-ubiquinone oxidoreductase 51kDa subunit"/>
    <property type="match status" value="1"/>
</dbReference>
<dbReference type="AlphaFoldDB" id="A0A7D3XGZ2"/>
<dbReference type="KEGG" id="ttz:FHG85_08495"/>
<dbReference type="EMBL" id="CP041345">
    <property type="protein sequence ID" value="QKG80297.1"/>
    <property type="molecule type" value="Genomic_DNA"/>
</dbReference>
<dbReference type="Pfam" id="PF10531">
    <property type="entry name" value="SLBB"/>
    <property type="match status" value="1"/>
</dbReference>
<dbReference type="RefSeq" id="WP_173074896.1">
    <property type="nucleotide sequence ID" value="NZ_CP041345.1"/>
</dbReference>
<evidence type="ECO:0000256" key="2">
    <source>
        <dbReference type="ARBA" id="ARBA00022485"/>
    </source>
</evidence>
<dbReference type="PANTHER" id="PTHR43578:SF3">
    <property type="entry name" value="NADH-QUINONE OXIDOREDUCTASE SUBUNIT F"/>
    <property type="match status" value="1"/>
</dbReference>
<dbReference type="Proteomes" id="UP000500961">
    <property type="component" value="Chromosome"/>
</dbReference>
<dbReference type="Pfam" id="PF01512">
    <property type="entry name" value="Complex1_51K"/>
    <property type="match status" value="1"/>
</dbReference>
<dbReference type="GO" id="GO:0051539">
    <property type="term" value="F:4 iron, 4 sulfur cluster binding"/>
    <property type="evidence" value="ECO:0007669"/>
    <property type="project" value="UniProtKB-KW"/>
</dbReference>
<dbReference type="PROSITE" id="PS00645">
    <property type="entry name" value="COMPLEX1_51K_2"/>
    <property type="match status" value="1"/>
</dbReference>
<protein>
    <submittedName>
        <fullName evidence="7">NADP oxidoreductase</fullName>
    </submittedName>
</protein>
<reference evidence="7 8" key="1">
    <citation type="submission" date="2019-07" db="EMBL/GenBank/DDBJ databases">
        <title>Thalassofilum flectens gen. nov., sp. nov., a novel moderate thermophilic anaerobe from a shallow sea hot spring in Kunashir Island (Russia), representing a new family in the order Bacteroidales, and proposal of Thalassofilacea fam. nov.</title>
        <authorList>
            <person name="Kochetkova T.V."/>
            <person name="Podosokorskaya O.A."/>
            <person name="Novikov A."/>
            <person name="Elcheninov A.G."/>
            <person name="Toshchakov S.V."/>
            <person name="Kublanov I.V."/>
        </authorList>
    </citation>
    <scope>NUCLEOTIDE SEQUENCE [LARGE SCALE GENOMIC DNA]</scope>
    <source>
        <strain evidence="7 8">38-H</strain>
    </source>
</reference>
<evidence type="ECO:0000256" key="5">
    <source>
        <dbReference type="ARBA" id="ARBA00023014"/>
    </source>
</evidence>
<dbReference type="Gene3D" id="3.10.20.600">
    <property type="match status" value="1"/>
</dbReference>
<dbReference type="SUPFAM" id="SSF142984">
    <property type="entry name" value="Nqo1 middle domain-like"/>
    <property type="match status" value="1"/>
</dbReference>
<dbReference type="SUPFAM" id="SSF140490">
    <property type="entry name" value="Nqo1C-terminal domain-like"/>
    <property type="match status" value="1"/>
</dbReference>
<evidence type="ECO:0000259" key="6">
    <source>
        <dbReference type="SMART" id="SM00928"/>
    </source>
</evidence>
<dbReference type="SUPFAM" id="SSF142019">
    <property type="entry name" value="Nqo1 FMN-binding domain-like"/>
    <property type="match status" value="1"/>
</dbReference>
<dbReference type="InterPro" id="IPR019554">
    <property type="entry name" value="Soluble_ligand-bd"/>
</dbReference>
<evidence type="ECO:0000313" key="7">
    <source>
        <dbReference type="EMBL" id="QKG80297.1"/>
    </source>
</evidence>
<evidence type="ECO:0000313" key="8">
    <source>
        <dbReference type="Proteomes" id="UP000500961"/>
    </source>
</evidence>
<keyword evidence="3" id="KW-0479">Metal-binding</keyword>
<comment type="similarity">
    <text evidence="1">Belongs to the complex I 51 kDa subunit family.</text>
</comment>
<dbReference type="Gene3D" id="6.10.250.1450">
    <property type="match status" value="1"/>
</dbReference>
<name>A0A7D3XGZ2_9BACT</name>
<proteinExistence type="inferred from homology"/>
<dbReference type="Pfam" id="PF10589">
    <property type="entry name" value="NADH_4Fe-4S"/>
    <property type="match status" value="1"/>
</dbReference>
<dbReference type="InterPro" id="IPR037225">
    <property type="entry name" value="Nuo51_FMN-bd_sf"/>
</dbReference>
<keyword evidence="5" id="KW-0411">Iron-sulfur</keyword>
<accession>A0A7D3XGZ2</accession>
<dbReference type="PANTHER" id="PTHR43578">
    <property type="entry name" value="NADH-QUINONE OXIDOREDUCTASE SUBUNIT F"/>
    <property type="match status" value="1"/>
</dbReference>
<keyword evidence="8" id="KW-1185">Reference proteome</keyword>
<gene>
    <name evidence="7" type="ORF">FHG85_08495</name>
</gene>
<dbReference type="GO" id="GO:0008137">
    <property type="term" value="F:NADH dehydrogenase (ubiquinone) activity"/>
    <property type="evidence" value="ECO:0007669"/>
    <property type="project" value="InterPro"/>
</dbReference>
<dbReference type="GO" id="GO:0046872">
    <property type="term" value="F:metal ion binding"/>
    <property type="evidence" value="ECO:0007669"/>
    <property type="project" value="UniProtKB-KW"/>
</dbReference>